<dbReference type="NCBIfam" id="TIGR03523">
    <property type="entry name" value="GldN"/>
    <property type="match status" value="1"/>
</dbReference>
<feature type="chain" id="PRO_5009909315" evidence="2">
    <location>
        <begin position="24"/>
        <end position="352"/>
    </location>
</feature>
<keyword evidence="4" id="KW-1185">Reference proteome</keyword>
<sequence>MKRLFLTITIAICGLLTAVSVQAQETLRERIARRQNQQSADPQLSVRAQIKNQSQTQEIGNAPWMREIYRYLDLNKEKNAALYYPVTPIGSRSNLFTLIFNQLLAGNLTVYEYRIDGVEIFTDEYKRTAKDILDGFEILYREENGKFIVENVDMPSNEVLGYYIKEAWYFDKNNSVVDVKPLAICPVMFRQDDFGDGSTRYPMFWVPYENIRPYAARMPIMTSSLNNASTQTINDFFVKHNFEGEIYKATNVRDMSLAQLFPDVAERKKEEKKIESQLKQFNDSLWVVNDSIIAARAMATANNKKGKSKKATTGNASNSGGSVETPNRAAVQKEAQQQKSSPTRSMRNRNRN</sequence>
<evidence type="ECO:0000313" key="3">
    <source>
        <dbReference type="EMBL" id="SHF54100.1"/>
    </source>
</evidence>
<feature type="compositionally biased region" description="Polar residues" evidence="1">
    <location>
        <begin position="311"/>
        <end position="325"/>
    </location>
</feature>
<accession>A0A1M5CHF4</accession>
<dbReference type="Pfam" id="PF19841">
    <property type="entry name" value="GldN"/>
    <property type="match status" value="1"/>
</dbReference>
<dbReference type="EMBL" id="FQUC01000007">
    <property type="protein sequence ID" value="SHF54100.1"/>
    <property type="molecule type" value="Genomic_DNA"/>
</dbReference>
<organism evidence="3 4">
    <name type="scientific">Dysgonomonas macrotermitis</name>
    <dbReference type="NCBI Taxonomy" id="1346286"/>
    <lineage>
        <taxon>Bacteria</taxon>
        <taxon>Pseudomonadati</taxon>
        <taxon>Bacteroidota</taxon>
        <taxon>Bacteroidia</taxon>
        <taxon>Bacteroidales</taxon>
        <taxon>Dysgonomonadaceae</taxon>
        <taxon>Dysgonomonas</taxon>
    </lineage>
</organism>
<dbReference type="RefSeq" id="WP_070808631.1">
    <property type="nucleotide sequence ID" value="NZ_BBXL01000023.1"/>
</dbReference>
<proteinExistence type="predicted"/>
<protein>
    <submittedName>
        <fullName evidence="3">Gliding motility associated protien GldN</fullName>
    </submittedName>
</protein>
<feature type="signal peptide" evidence="2">
    <location>
        <begin position="1"/>
        <end position="23"/>
    </location>
</feature>
<dbReference type="STRING" id="1346286.SAMN05444362_107170"/>
<name>A0A1M5CHF4_9BACT</name>
<gene>
    <name evidence="3" type="ORF">SAMN05444362_107170</name>
</gene>
<feature type="compositionally biased region" description="Polar residues" evidence="1">
    <location>
        <begin position="334"/>
        <end position="345"/>
    </location>
</feature>
<feature type="region of interest" description="Disordered" evidence="1">
    <location>
        <begin position="301"/>
        <end position="352"/>
    </location>
</feature>
<evidence type="ECO:0000256" key="2">
    <source>
        <dbReference type="SAM" id="SignalP"/>
    </source>
</evidence>
<evidence type="ECO:0000256" key="1">
    <source>
        <dbReference type="SAM" id="MobiDB-lite"/>
    </source>
</evidence>
<dbReference type="Proteomes" id="UP000184480">
    <property type="component" value="Unassembled WGS sequence"/>
</dbReference>
<dbReference type="InterPro" id="IPR019847">
    <property type="entry name" value="Gliding_motility_assoc_GldN"/>
</dbReference>
<keyword evidence="2" id="KW-0732">Signal</keyword>
<dbReference type="AlphaFoldDB" id="A0A1M5CHF4"/>
<dbReference type="OrthoDB" id="1141916at2"/>
<evidence type="ECO:0000313" key="4">
    <source>
        <dbReference type="Proteomes" id="UP000184480"/>
    </source>
</evidence>
<reference evidence="4" key="1">
    <citation type="submission" date="2016-11" db="EMBL/GenBank/DDBJ databases">
        <authorList>
            <person name="Varghese N."/>
            <person name="Submissions S."/>
        </authorList>
    </citation>
    <scope>NUCLEOTIDE SEQUENCE [LARGE SCALE GENOMIC DNA]</scope>
    <source>
        <strain evidence="4">DSM 27370</strain>
    </source>
</reference>